<dbReference type="Pfam" id="PF04365">
    <property type="entry name" value="BrnT_toxin"/>
    <property type="match status" value="1"/>
</dbReference>
<dbReference type="InterPro" id="IPR038573">
    <property type="entry name" value="BrnT_sf"/>
</dbReference>
<dbReference type="AlphaFoldDB" id="B6IPD9"/>
<dbReference type="OrthoDB" id="9798158at2"/>
<dbReference type="Gene3D" id="3.10.450.530">
    <property type="entry name" value="Ribonuclease toxin, BrnT, of type II toxin-antitoxin system"/>
    <property type="match status" value="1"/>
</dbReference>
<dbReference type="RefSeq" id="WP_012567426.1">
    <property type="nucleotide sequence ID" value="NC_011420.2"/>
</dbReference>
<sequence length="96" mass="11155">MALFDFDPAKDEKTRRERGFGFLYAARIFAGHTIERADRRFEYGEERLVALGRVGADTLAVVYTWRSDADAGPFRWIISARMASRKERRLYAAFFP</sequence>
<dbReference type="EMBL" id="CP000613">
    <property type="protein sequence ID" value="ACI99641.1"/>
    <property type="molecule type" value="Genomic_DNA"/>
</dbReference>
<dbReference type="KEGG" id="rce:RC1_2254"/>
<dbReference type="HOGENOM" id="CLU_149290_2_0_5"/>
<accession>B6IPD9</accession>
<gene>
    <name evidence="1" type="ordered locus">RC1_2254</name>
</gene>
<keyword evidence="2" id="KW-1185">Reference proteome</keyword>
<protein>
    <recommendedName>
        <fullName evidence="3">BrnT family toxin</fullName>
    </recommendedName>
</protein>
<proteinExistence type="predicted"/>
<evidence type="ECO:0000313" key="1">
    <source>
        <dbReference type="EMBL" id="ACI99641.1"/>
    </source>
</evidence>
<reference evidence="1 2" key="1">
    <citation type="journal article" date="2010" name="BMC Genomics">
        <title>Metabolic flexibility revealed in the genome of the cyst-forming alpha-1 proteobacterium Rhodospirillum centenum.</title>
        <authorList>
            <person name="Lu Y.K."/>
            <person name="Marden J."/>
            <person name="Han M."/>
            <person name="Swingley W.D."/>
            <person name="Mastrian S.D."/>
            <person name="Chowdhury S.R."/>
            <person name="Hao J."/>
            <person name="Helmy T."/>
            <person name="Kim S."/>
            <person name="Kurdoglu A.A."/>
            <person name="Matthies H.J."/>
            <person name="Rollo D."/>
            <person name="Stothard P."/>
            <person name="Blankenship R.E."/>
            <person name="Bauer C.E."/>
            <person name="Touchman J.W."/>
        </authorList>
    </citation>
    <scope>NUCLEOTIDE SEQUENCE [LARGE SCALE GENOMIC DNA]</scope>
    <source>
        <strain evidence="2">ATCC 51521 / SW</strain>
    </source>
</reference>
<evidence type="ECO:0000313" key="2">
    <source>
        <dbReference type="Proteomes" id="UP000001591"/>
    </source>
</evidence>
<name>B6IPD9_RHOCS</name>
<dbReference type="eggNOG" id="COG2929">
    <property type="taxonomic scope" value="Bacteria"/>
</dbReference>
<dbReference type="STRING" id="414684.RC1_2254"/>
<dbReference type="Proteomes" id="UP000001591">
    <property type="component" value="Chromosome"/>
</dbReference>
<dbReference type="InterPro" id="IPR007460">
    <property type="entry name" value="BrnT_toxin"/>
</dbReference>
<organism evidence="1 2">
    <name type="scientific">Rhodospirillum centenum (strain ATCC 51521 / SW)</name>
    <dbReference type="NCBI Taxonomy" id="414684"/>
    <lineage>
        <taxon>Bacteria</taxon>
        <taxon>Pseudomonadati</taxon>
        <taxon>Pseudomonadota</taxon>
        <taxon>Alphaproteobacteria</taxon>
        <taxon>Rhodospirillales</taxon>
        <taxon>Rhodospirillaceae</taxon>
        <taxon>Rhodospirillum</taxon>
    </lineage>
</organism>
<evidence type="ECO:0008006" key="3">
    <source>
        <dbReference type="Google" id="ProtNLM"/>
    </source>
</evidence>